<sequence length="239" mass="26657">MPTGGQSDDIATIKDTLKELSIKLKHGLAASIDGKISAQRDDLAMNISRESNRIDQVYTTIKSIQSPMDAIENQPVNTIDNEGAGGAGAEYRHRNLEDSGVCITVSGIVYQDGEELSAKANDLIKALGDNVHSRVRVTDATRLRSFVQGRPPLIKISFRYNEEKVLVLRNKYVLKDIVFYKQVLIKSTNSHAERLNVLNARTLLRQLPHGNNFRVDAIGCIRPRENNGRQNQPQPQDQQ</sequence>
<evidence type="ECO:0000313" key="1">
    <source>
        <dbReference type="EMBL" id="WAR15859.1"/>
    </source>
</evidence>
<protein>
    <submittedName>
        <fullName evidence="1">Uncharacterized protein</fullName>
    </submittedName>
</protein>
<dbReference type="EMBL" id="CP111021">
    <property type="protein sequence ID" value="WAR15859.1"/>
    <property type="molecule type" value="Genomic_DNA"/>
</dbReference>
<gene>
    <name evidence="1" type="ORF">MAR_030453</name>
</gene>
<evidence type="ECO:0000313" key="2">
    <source>
        <dbReference type="Proteomes" id="UP001164746"/>
    </source>
</evidence>
<proteinExistence type="predicted"/>
<keyword evidence="2" id="KW-1185">Reference proteome</keyword>
<dbReference type="Proteomes" id="UP001164746">
    <property type="component" value="Chromosome 10"/>
</dbReference>
<accession>A0ABY7F4X2</accession>
<reference evidence="1" key="1">
    <citation type="submission" date="2022-11" db="EMBL/GenBank/DDBJ databases">
        <title>Centuries of genome instability and evolution in soft-shell clam transmissible cancer (bioRxiv).</title>
        <authorList>
            <person name="Hart S.F.M."/>
            <person name="Yonemitsu M.A."/>
            <person name="Giersch R.M."/>
            <person name="Beal B.F."/>
            <person name="Arriagada G."/>
            <person name="Davis B.W."/>
            <person name="Ostrander E.A."/>
            <person name="Goff S.P."/>
            <person name="Metzger M.J."/>
        </authorList>
    </citation>
    <scope>NUCLEOTIDE SEQUENCE</scope>
    <source>
        <strain evidence="1">MELC-2E11</strain>
        <tissue evidence="1">Siphon/mantle</tissue>
    </source>
</reference>
<organism evidence="1 2">
    <name type="scientific">Mya arenaria</name>
    <name type="common">Soft-shell clam</name>
    <dbReference type="NCBI Taxonomy" id="6604"/>
    <lineage>
        <taxon>Eukaryota</taxon>
        <taxon>Metazoa</taxon>
        <taxon>Spiralia</taxon>
        <taxon>Lophotrochozoa</taxon>
        <taxon>Mollusca</taxon>
        <taxon>Bivalvia</taxon>
        <taxon>Autobranchia</taxon>
        <taxon>Heteroconchia</taxon>
        <taxon>Euheterodonta</taxon>
        <taxon>Imparidentia</taxon>
        <taxon>Neoheterodontei</taxon>
        <taxon>Myida</taxon>
        <taxon>Myoidea</taxon>
        <taxon>Myidae</taxon>
        <taxon>Mya</taxon>
    </lineage>
</organism>
<name>A0ABY7F4X2_MYAAR</name>